<dbReference type="Gene3D" id="1.10.565.10">
    <property type="entry name" value="Retinoid X Receptor"/>
    <property type="match status" value="1"/>
</dbReference>
<dbReference type="PANTHER" id="PTHR46011:SF10">
    <property type="entry name" value="NUCLEAR HORMONE RECEPTOR FAMILY MEMBER NHR-199-RELATED"/>
    <property type="match status" value="1"/>
</dbReference>
<dbReference type="PRINTS" id="PR00047">
    <property type="entry name" value="STROIDFINGER"/>
</dbReference>
<dbReference type="GO" id="GO:0006357">
    <property type="term" value="P:regulation of transcription by RNA polymerase II"/>
    <property type="evidence" value="ECO:0007669"/>
    <property type="project" value="TreeGrafter"/>
</dbReference>
<feature type="domain" description="Nuclear receptor" evidence="12">
    <location>
        <begin position="14"/>
        <end position="89"/>
    </location>
</feature>
<accession>A0A9P1N9T3</accession>
<dbReference type="GO" id="GO:0000978">
    <property type="term" value="F:RNA polymerase II cis-regulatory region sequence-specific DNA binding"/>
    <property type="evidence" value="ECO:0007669"/>
    <property type="project" value="InterPro"/>
</dbReference>
<dbReference type="PROSITE" id="PS51843">
    <property type="entry name" value="NR_LBD"/>
    <property type="match status" value="1"/>
</dbReference>
<dbReference type="SUPFAM" id="SSF48508">
    <property type="entry name" value="Nuclear receptor ligand-binding domain"/>
    <property type="match status" value="1"/>
</dbReference>
<evidence type="ECO:0000256" key="10">
    <source>
        <dbReference type="ARBA" id="ARBA00023242"/>
    </source>
</evidence>
<comment type="subcellular location">
    <subcellularLocation>
        <location evidence="1 11">Nucleus</location>
    </subcellularLocation>
</comment>
<evidence type="ECO:0000256" key="2">
    <source>
        <dbReference type="ARBA" id="ARBA00005993"/>
    </source>
</evidence>
<keyword evidence="8 11" id="KW-0804">Transcription</keyword>
<keyword evidence="6 11" id="KW-0805">Transcription regulation</keyword>
<proteinExistence type="inferred from homology"/>
<dbReference type="Proteomes" id="UP001152747">
    <property type="component" value="Unassembled WGS sequence"/>
</dbReference>
<keyword evidence="10 11" id="KW-0539">Nucleus</keyword>
<dbReference type="Pfam" id="PF00104">
    <property type="entry name" value="Hormone_recep"/>
    <property type="match status" value="1"/>
</dbReference>
<dbReference type="GO" id="GO:0008270">
    <property type="term" value="F:zinc ion binding"/>
    <property type="evidence" value="ECO:0007669"/>
    <property type="project" value="UniProtKB-KW"/>
</dbReference>
<comment type="caution">
    <text evidence="14">The sequence shown here is derived from an EMBL/GenBank/DDBJ whole genome shotgun (WGS) entry which is preliminary data.</text>
</comment>
<dbReference type="AlphaFoldDB" id="A0A9P1N9T3"/>
<keyword evidence="7 11" id="KW-0238">DNA-binding</keyword>
<reference evidence="14" key="1">
    <citation type="submission" date="2022-11" db="EMBL/GenBank/DDBJ databases">
        <authorList>
            <person name="Kikuchi T."/>
        </authorList>
    </citation>
    <scope>NUCLEOTIDE SEQUENCE</scope>
    <source>
        <strain evidence="14">PS1010</strain>
    </source>
</reference>
<evidence type="ECO:0000256" key="8">
    <source>
        <dbReference type="ARBA" id="ARBA00023163"/>
    </source>
</evidence>
<evidence type="ECO:0000256" key="9">
    <source>
        <dbReference type="ARBA" id="ARBA00023170"/>
    </source>
</evidence>
<evidence type="ECO:0000256" key="1">
    <source>
        <dbReference type="ARBA" id="ARBA00004123"/>
    </source>
</evidence>
<evidence type="ECO:0000259" key="12">
    <source>
        <dbReference type="PROSITE" id="PS51030"/>
    </source>
</evidence>
<dbReference type="GO" id="GO:0003700">
    <property type="term" value="F:DNA-binding transcription factor activity"/>
    <property type="evidence" value="ECO:0007669"/>
    <property type="project" value="InterPro"/>
</dbReference>
<evidence type="ECO:0000259" key="13">
    <source>
        <dbReference type="PROSITE" id="PS51843"/>
    </source>
</evidence>
<dbReference type="InterPro" id="IPR000536">
    <property type="entry name" value="Nucl_hrmn_rcpt_lig-bd"/>
</dbReference>
<dbReference type="OrthoDB" id="5830034at2759"/>
<keyword evidence="5 11" id="KW-0862">Zinc</keyword>
<dbReference type="PROSITE" id="PS51030">
    <property type="entry name" value="NUCLEAR_REC_DBD_2"/>
    <property type="match status" value="1"/>
</dbReference>
<name>A0A9P1N9T3_9PELO</name>
<keyword evidence="3 11" id="KW-0479">Metal-binding</keyword>
<comment type="similarity">
    <text evidence="2 11">Belongs to the nuclear hormone receptor family.</text>
</comment>
<evidence type="ECO:0000256" key="5">
    <source>
        <dbReference type="ARBA" id="ARBA00022833"/>
    </source>
</evidence>
<dbReference type="Pfam" id="PF00105">
    <property type="entry name" value="zf-C4"/>
    <property type="match status" value="1"/>
</dbReference>
<dbReference type="SMART" id="SM00430">
    <property type="entry name" value="HOLI"/>
    <property type="match status" value="1"/>
</dbReference>
<evidence type="ECO:0000256" key="7">
    <source>
        <dbReference type="ARBA" id="ARBA00023125"/>
    </source>
</evidence>
<dbReference type="InterPro" id="IPR035500">
    <property type="entry name" value="NHR-like_dom_sf"/>
</dbReference>
<dbReference type="GO" id="GO:0005634">
    <property type="term" value="C:nucleus"/>
    <property type="evidence" value="ECO:0007669"/>
    <property type="project" value="UniProtKB-SubCell"/>
</dbReference>
<dbReference type="InterPro" id="IPR049636">
    <property type="entry name" value="HNF4-like_DBD"/>
</dbReference>
<organism evidence="14 15">
    <name type="scientific">Caenorhabditis angaria</name>
    <dbReference type="NCBI Taxonomy" id="860376"/>
    <lineage>
        <taxon>Eukaryota</taxon>
        <taxon>Metazoa</taxon>
        <taxon>Ecdysozoa</taxon>
        <taxon>Nematoda</taxon>
        <taxon>Chromadorea</taxon>
        <taxon>Rhabditida</taxon>
        <taxon>Rhabditina</taxon>
        <taxon>Rhabditomorpha</taxon>
        <taxon>Rhabditoidea</taxon>
        <taxon>Rhabditidae</taxon>
        <taxon>Peloderinae</taxon>
        <taxon>Caenorhabditis</taxon>
    </lineage>
</organism>
<dbReference type="SUPFAM" id="SSF57716">
    <property type="entry name" value="Glucocorticoid receptor-like (DNA-binding domain)"/>
    <property type="match status" value="1"/>
</dbReference>
<dbReference type="EMBL" id="CANHGI010000005">
    <property type="protein sequence ID" value="CAI5453072.1"/>
    <property type="molecule type" value="Genomic_DNA"/>
</dbReference>
<evidence type="ECO:0000313" key="14">
    <source>
        <dbReference type="EMBL" id="CAI5453072.1"/>
    </source>
</evidence>
<dbReference type="InterPro" id="IPR013088">
    <property type="entry name" value="Znf_NHR/GATA"/>
</dbReference>
<evidence type="ECO:0000256" key="4">
    <source>
        <dbReference type="ARBA" id="ARBA00022771"/>
    </source>
</evidence>
<evidence type="ECO:0000256" key="6">
    <source>
        <dbReference type="ARBA" id="ARBA00023015"/>
    </source>
</evidence>
<dbReference type="CDD" id="cd06960">
    <property type="entry name" value="NR_DBD_HNF4A"/>
    <property type="match status" value="1"/>
</dbReference>
<protein>
    <submittedName>
        <fullName evidence="14">Uncharacterized protein</fullName>
    </submittedName>
</protein>
<dbReference type="Gene3D" id="3.30.50.10">
    <property type="entry name" value="Erythroid Transcription Factor GATA-1, subunit A"/>
    <property type="match status" value="1"/>
</dbReference>
<keyword evidence="15" id="KW-1185">Reference proteome</keyword>
<evidence type="ECO:0000256" key="11">
    <source>
        <dbReference type="RuleBase" id="RU004334"/>
    </source>
</evidence>
<sequence>MKIHNSPTSTSDIKLSCKVCHESADGLHFGAPACRACAAFFRRTVQLNKKHSCAKNSQCYILSNIRNMCRSCRYGKCLSVGMKTSAVQQKRDQLGKREALRNIQNSHDDAAETPKPEPVLDRIFQAYKQLEESRKTVHNRKDNQIPKAICWEQIKDLFANEMSIVYTFLCKSFPGYATCPPDAKRAMFKNFFLPFTLIESSYLSYINDKPDIMIMPSGDFIDLLNFESYYNGEYEKFTKDQASSIFHNQFGMMKNSITFPLMAEKVDIYEFLFLISMLLLETDAEIDAGSSEAALKSRNSLIRDLLYYYTSRKVQDDPALRLGKILTLLPSIHRYSRKFQEYLEIKSLLNIYTLPRNLYDMFTPTS</sequence>
<keyword evidence="9 11" id="KW-0675">Receptor</keyword>
<feature type="domain" description="NR LBD" evidence="13">
    <location>
        <begin position="115"/>
        <end position="365"/>
    </location>
</feature>
<dbReference type="SMART" id="SM00399">
    <property type="entry name" value="ZnF_C4"/>
    <property type="match status" value="1"/>
</dbReference>
<evidence type="ECO:0000256" key="3">
    <source>
        <dbReference type="ARBA" id="ARBA00022723"/>
    </source>
</evidence>
<dbReference type="InterPro" id="IPR001628">
    <property type="entry name" value="Znf_hrmn_rcpt"/>
</dbReference>
<keyword evidence="4 11" id="KW-0863">Zinc-finger</keyword>
<gene>
    <name evidence="14" type="ORF">CAMP_LOCUS15709</name>
</gene>
<dbReference type="PANTHER" id="PTHR46011">
    <property type="entry name" value="NUCLEAR HORMONE RECEPTOR FAMILY MEMBER NHR-86-RELATED"/>
    <property type="match status" value="1"/>
</dbReference>
<dbReference type="PROSITE" id="PS00031">
    <property type="entry name" value="NUCLEAR_REC_DBD_1"/>
    <property type="match status" value="1"/>
</dbReference>
<evidence type="ECO:0000313" key="15">
    <source>
        <dbReference type="Proteomes" id="UP001152747"/>
    </source>
</evidence>